<evidence type="ECO:0008006" key="3">
    <source>
        <dbReference type="Google" id="ProtNLM"/>
    </source>
</evidence>
<dbReference type="STRING" id="83449.BON30_12190"/>
<reference evidence="2" key="1">
    <citation type="submission" date="2016-11" db="EMBL/GenBank/DDBJ databases">
        <authorList>
            <person name="Shukria A."/>
            <person name="Stevens D.C."/>
        </authorList>
    </citation>
    <scope>NUCLEOTIDE SEQUENCE [LARGE SCALE GENOMIC DNA]</scope>
    <source>
        <strain evidence="2">Cbfe23</strain>
    </source>
</reference>
<name>A0A1L9BC86_9BACT</name>
<evidence type="ECO:0000313" key="2">
    <source>
        <dbReference type="Proteomes" id="UP000182229"/>
    </source>
</evidence>
<sequence>MSANVVLIDTSVLCEVLAVPSLNSNPSKFQKELTEKIGSGDTLLLPMTSILETGNHIGQCAMNGQIRRRVAQSFVLFVLRALKGELPFRPTPFFQAEELVTWLAEFPDWTMRSDAKGKGSGLGDLTIQKEWQRQCGLNPGRRVYIWSLDAQLQKYDRPPTV</sequence>
<evidence type="ECO:0000313" key="1">
    <source>
        <dbReference type="EMBL" id="OJH39851.1"/>
    </source>
</evidence>
<dbReference type="Proteomes" id="UP000182229">
    <property type="component" value="Unassembled WGS sequence"/>
</dbReference>
<dbReference type="AlphaFoldDB" id="A0A1L9BC86"/>
<dbReference type="RefSeq" id="WP_071898480.1">
    <property type="nucleotide sequence ID" value="NZ_MPIN01000003.1"/>
</dbReference>
<proteinExistence type="predicted"/>
<organism evidence="1 2">
    <name type="scientific">Cystobacter ferrugineus</name>
    <dbReference type="NCBI Taxonomy" id="83449"/>
    <lineage>
        <taxon>Bacteria</taxon>
        <taxon>Pseudomonadati</taxon>
        <taxon>Myxococcota</taxon>
        <taxon>Myxococcia</taxon>
        <taxon>Myxococcales</taxon>
        <taxon>Cystobacterineae</taxon>
        <taxon>Archangiaceae</taxon>
        <taxon>Cystobacter</taxon>
    </lineage>
</organism>
<protein>
    <recommendedName>
        <fullName evidence="3">PIN domain-containing protein</fullName>
    </recommendedName>
</protein>
<keyword evidence="2" id="KW-1185">Reference proteome</keyword>
<reference evidence="1 2" key="2">
    <citation type="submission" date="2016-12" db="EMBL/GenBank/DDBJ databases">
        <title>Draft Genome Sequence of Cystobacter ferrugineus Strain Cbfe23.</title>
        <authorList>
            <person name="Akbar S."/>
            <person name="Dowd S.E."/>
            <person name="Stevens D.C."/>
        </authorList>
    </citation>
    <scope>NUCLEOTIDE SEQUENCE [LARGE SCALE GENOMIC DNA]</scope>
    <source>
        <strain evidence="1 2">Cbfe23</strain>
    </source>
</reference>
<comment type="caution">
    <text evidence="1">The sequence shown here is derived from an EMBL/GenBank/DDBJ whole genome shotgun (WGS) entry which is preliminary data.</text>
</comment>
<dbReference type="EMBL" id="MPIN01000003">
    <property type="protein sequence ID" value="OJH39851.1"/>
    <property type="molecule type" value="Genomic_DNA"/>
</dbReference>
<accession>A0A1L9BC86</accession>
<gene>
    <name evidence="1" type="ORF">BON30_12190</name>
</gene>
<dbReference type="OrthoDB" id="158697at2"/>